<accession>A0A844FYH1</accession>
<dbReference type="Gene3D" id="1.10.260.40">
    <property type="entry name" value="lambda repressor-like DNA-binding domains"/>
    <property type="match status" value="1"/>
</dbReference>
<keyword evidence="1" id="KW-0805">Transcription regulation</keyword>
<evidence type="ECO:0000256" key="2">
    <source>
        <dbReference type="ARBA" id="ARBA00023125"/>
    </source>
</evidence>
<keyword evidence="3" id="KW-0804">Transcription</keyword>
<dbReference type="PROSITE" id="PS50932">
    <property type="entry name" value="HTH_LACI_2"/>
    <property type="match status" value="1"/>
</dbReference>
<evidence type="ECO:0000313" key="5">
    <source>
        <dbReference type="EMBL" id="MST95933.1"/>
    </source>
</evidence>
<dbReference type="Gene3D" id="3.40.50.2300">
    <property type="match status" value="2"/>
</dbReference>
<dbReference type="CDD" id="cd01392">
    <property type="entry name" value="HTH_LacI"/>
    <property type="match status" value="1"/>
</dbReference>
<dbReference type="SUPFAM" id="SSF53822">
    <property type="entry name" value="Periplasmic binding protein-like I"/>
    <property type="match status" value="1"/>
</dbReference>
<dbReference type="Pfam" id="PF13377">
    <property type="entry name" value="Peripla_BP_3"/>
    <property type="match status" value="1"/>
</dbReference>
<dbReference type="RefSeq" id="WP_106054945.1">
    <property type="nucleotide sequence ID" value="NZ_DBFCGB010000021.1"/>
</dbReference>
<dbReference type="InterPro" id="IPR046335">
    <property type="entry name" value="LacI/GalR-like_sensor"/>
</dbReference>
<dbReference type="SUPFAM" id="SSF47413">
    <property type="entry name" value="lambda repressor-like DNA-binding domains"/>
    <property type="match status" value="1"/>
</dbReference>
<dbReference type="Proteomes" id="UP000435649">
    <property type="component" value="Unassembled WGS sequence"/>
</dbReference>
<evidence type="ECO:0000256" key="1">
    <source>
        <dbReference type="ARBA" id="ARBA00023015"/>
    </source>
</evidence>
<dbReference type="CDD" id="cd06267">
    <property type="entry name" value="PBP1_LacI_sugar_binding-like"/>
    <property type="match status" value="1"/>
</dbReference>
<keyword evidence="2" id="KW-0238">DNA-binding</keyword>
<evidence type="ECO:0000259" key="4">
    <source>
        <dbReference type="PROSITE" id="PS50932"/>
    </source>
</evidence>
<reference evidence="5 6" key="1">
    <citation type="submission" date="2019-08" db="EMBL/GenBank/DDBJ databases">
        <title>In-depth cultivation of the pig gut microbiome towards novel bacterial diversity and tailored functional studies.</title>
        <authorList>
            <person name="Wylensek D."/>
            <person name="Hitch T.C.A."/>
            <person name="Clavel T."/>
        </authorList>
    </citation>
    <scope>NUCLEOTIDE SEQUENCE [LARGE SCALE GENOMIC DNA]</scope>
    <source>
        <strain evidence="5 6">BBE-744-WT-12</strain>
    </source>
</reference>
<dbReference type="InterPro" id="IPR028082">
    <property type="entry name" value="Peripla_BP_I"/>
</dbReference>
<evidence type="ECO:0000313" key="6">
    <source>
        <dbReference type="Proteomes" id="UP000435649"/>
    </source>
</evidence>
<evidence type="ECO:0000256" key="3">
    <source>
        <dbReference type="ARBA" id="ARBA00023163"/>
    </source>
</evidence>
<comment type="caution">
    <text evidence="5">The sequence shown here is derived from an EMBL/GenBank/DDBJ whole genome shotgun (WGS) entry which is preliminary data.</text>
</comment>
<dbReference type="PANTHER" id="PTHR30146">
    <property type="entry name" value="LACI-RELATED TRANSCRIPTIONAL REPRESSOR"/>
    <property type="match status" value="1"/>
</dbReference>
<dbReference type="EMBL" id="VUNS01000002">
    <property type="protein sequence ID" value="MST95933.1"/>
    <property type="molecule type" value="Genomic_DNA"/>
</dbReference>
<organism evidence="5 6">
    <name type="scientific">Victivallis lenta</name>
    <dbReference type="NCBI Taxonomy" id="2606640"/>
    <lineage>
        <taxon>Bacteria</taxon>
        <taxon>Pseudomonadati</taxon>
        <taxon>Lentisphaerota</taxon>
        <taxon>Lentisphaeria</taxon>
        <taxon>Victivallales</taxon>
        <taxon>Victivallaceae</taxon>
        <taxon>Victivallis</taxon>
    </lineage>
</organism>
<dbReference type="GO" id="GO:0003700">
    <property type="term" value="F:DNA-binding transcription factor activity"/>
    <property type="evidence" value="ECO:0007669"/>
    <property type="project" value="TreeGrafter"/>
</dbReference>
<dbReference type="Pfam" id="PF00356">
    <property type="entry name" value="LacI"/>
    <property type="match status" value="1"/>
</dbReference>
<gene>
    <name evidence="5" type="ORF">FYJ85_02600</name>
</gene>
<dbReference type="InterPro" id="IPR000843">
    <property type="entry name" value="HTH_LacI"/>
</dbReference>
<protein>
    <submittedName>
        <fullName evidence="5">LacI family transcriptional regulator</fullName>
    </submittedName>
</protein>
<keyword evidence="6" id="KW-1185">Reference proteome</keyword>
<dbReference type="GO" id="GO:0000976">
    <property type="term" value="F:transcription cis-regulatory region binding"/>
    <property type="evidence" value="ECO:0007669"/>
    <property type="project" value="TreeGrafter"/>
</dbReference>
<dbReference type="InterPro" id="IPR010982">
    <property type="entry name" value="Lambda_DNA-bd_dom_sf"/>
</dbReference>
<name>A0A844FYH1_9BACT</name>
<proteinExistence type="predicted"/>
<dbReference type="SMART" id="SM00354">
    <property type="entry name" value="HTH_LACI"/>
    <property type="match status" value="1"/>
</dbReference>
<dbReference type="PANTHER" id="PTHR30146:SF120">
    <property type="entry name" value="ALANINE RACEMASE"/>
    <property type="match status" value="1"/>
</dbReference>
<dbReference type="AlphaFoldDB" id="A0A844FYH1"/>
<sequence>MAATLKMVAEAANVSIRTAGRALSGSGPVKSEVAKRVLAAARELHYVPNAAARNLKQQASRIVGIISGKSFFNECGQRRVRMLEEALREAKHYTLLGGLPGSQEELNELLRSWTGIVEAVIFLAWPPGWNAERLSSLPIRFLFIDCELSGDGYDRIETDRTSGVAAAVTELIRAGRRRIVRVGMDGAVGRRAGFEQAVAAAGEITSGFIATEGLEFADGFTAGDAIIAFGADAVFFDTDRMALGFYRYASERGVTIPEKVAVAGFDDDAAGAFAIPALTTVAHPDAETVARAVEKILSPAEGAPELVVYPARLVRRESISS</sequence>
<feature type="domain" description="HTH lacI-type" evidence="4">
    <location>
        <begin position="3"/>
        <end position="57"/>
    </location>
</feature>